<dbReference type="InterPro" id="IPR016181">
    <property type="entry name" value="Acyl_CoA_acyltransferase"/>
</dbReference>
<dbReference type="GO" id="GO:0016747">
    <property type="term" value="F:acyltransferase activity, transferring groups other than amino-acyl groups"/>
    <property type="evidence" value="ECO:0007669"/>
    <property type="project" value="InterPro"/>
</dbReference>
<evidence type="ECO:0000313" key="2">
    <source>
        <dbReference type="EMBL" id="MXN16215.1"/>
    </source>
</evidence>
<evidence type="ECO:0000259" key="1">
    <source>
        <dbReference type="PROSITE" id="PS51186"/>
    </source>
</evidence>
<protein>
    <submittedName>
        <fullName evidence="2">GNAT family N-acetyltransferase</fullName>
    </submittedName>
</protein>
<dbReference type="Pfam" id="PF00583">
    <property type="entry name" value="Acetyltransf_1"/>
    <property type="match status" value="1"/>
</dbReference>
<dbReference type="Proteomes" id="UP000477911">
    <property type="component" value="Unassembled WGS sequence"/>
</dbReference>
<reference evidence="2 3" key="1">
    <citation type="submission" date="2019-12" db="EMBL/GenBank/DDBJ databases">
        <authorList>
            <person name="Li M."/>
        </authorList>
    </citation>
    <scope>NUCLEOTIDE SEQUENCE [LARGE SCALE GENOMIC DNA]</scope>
    <source>
        <strain evidence="2 3">GBMRC 2024</strain>
    </source>
</reference>
<evidence type="ECO:0000313" key="3">
    <source>
        <dbReference type="Proteomes" id="UP000477911"/>
    </source>
</evidence>
<comment type="caution">
    <text evidence="2">The sequence shown here is derived from an EMBL/GenBank/DDBJ whole genome shotgun (WGS) entry which is preliminary data.</text>
</comment>
<dbReference type="PROSITE" id="PS51186">
    <property type="entry name" value="GNAT"/>
    <property type="match status" value="1"/>
</dbReference>
<dbReference type="InterPro" id="IPR000182">
    <property type="entry name" value="GNAT_dom"/>
</dbReference>
<accession>A0A6L7FWS6</accession>
<name>A0A6L7FWS6_9RHOB</name>
<gene>
    <name evidence="2" type="ORF">GR170_00075</name>
</gene>
<dbReference type="Gene3D" id="3.40.630.30">
    <property type="match status" value="1"/>
</dbReference>
<dbReference type="SUPFAM" id="SSF55729">
    <property type="entry name" value="Acyl-CoA N-acyltransferases (Nat)"/>
    <property type="match status" value="1"/>
</dbReference>
<keyword evidence="3" id="KW-1185">Reference proteome</keyword>
<organism evidence="2 3">
    <name type="scientific">Pseudooceanicola albus</name>
    <dbReference type="NCBI Taxonomy" id="2692189"/>
    <lineage>
        <taxon>Bacteria</taxon>
        <taxon>Pseudomonadati</taxon>
        <taxon>Pseudomonadota</taxon>
        <taxon>Alphaproteobacteria</taxon>
        <taxon>Rhodobacterales</taxon>
        <taxon>Paracoccaceae</taxon>
        <taxon>Pseudooceanicola</taxon>
    </lineage>
</organism>
<dbReference type="RefSeq" id="WP_160890771.1">
    <property type="nucleotide sequence ID" value="NZ_WUMU01000001.1"/>
</dbReference>
<dbReference type="AlphaFoldDB" id="A0A6L7FWS6"/>
<sequence length="159" mass="17289">MTAPTSWRPAVAADLPVVGGFLSDPEFFDRVAAIPPALLDQAMAEGHAGPFRLLCCGPIGTPEAFAWLSGCDTPGPKIEEFGVLERGRGVGSRVLPQLLAHLEGQGAFAFVWLKVVVANIPAIRLYRASGFAREWRVPAGWIDRNGYETDILRMEHDFT</sequence>
<keyword evidence="2" id="KW-0808">Transferase</keyword>
<feature type="domain" description="N-acetyltransferase" evidence="1">
    <location>
        <begin position="5"/>
        <end position="159"/>
    </location>
</feature>
<proteinExistence type="predicted"/>
<dbReference type="EMBL" id="WUMU01000001">
    <property type="protein sequence ID" value="MXN16215.1"/>
    <property type="molecule type" value="Genomic_DNA"/>
</dbReference>